<dbReference type="STRING" id="1528.SAMN04488579_11068"/>
<reference evidence="2" key="1">
    <citation type="submission" date="2016-10" db="EMBL/GenBank/DDBJ databases">
        <authorList>
            <person name="Varghese N."/>
            <person name="Submissions S."/>
        </authorList>
    </citation>
    <scope>NUCLEOTIDE SEQUENCE [LARGE SCALE GENOMIC DNA]</scope>
    <source>
        <strain evidence="2">VPI 5359</strain>
    </source>
</reference>
<name>A0A1H3FIU9_EUBBA</name>
<dbReference type="RefSeq" id="WP_278286244.1">
    <property type="nucleotide sequence ID" value="NZ_FNOU01000010.1"/>
</dbReference>
<protein>
    <submittedName>
        <fullName evidence="1">Uncharacterized protein</fullName>
    </submittedName>
</protein>
<accession>A0A1H3FIU9</accession>
<dbReference type="Proteomes" id="UP000199652">
    <property type="component" value="Unassembled WGS sequence"/>
</dbReference>
<evidence type="ECO:0000313" key="2">
    <source>
        <dbReference type="Proteomes" id="UP000199652"/>
    </source>
</evidence>
<keyword evidence="2" id="KW-1185">Reference proteome</keyword>
<evidence type="ECO:0000313" key="1">
    <source>
        <dbReference type="EMBL" id="SDX90288.1"/>
    </source>
</evidence>
<sequence length="40" mass="4427">MTIELFSQNPKAYEAAINHPIGTSKPFIGFKLAADHPQKD</sequence>
<proteinExistence type="predicted"/>
<dbReference type="EMBL" id="FNOU01000010">
    <property type="protein sequence ID" value="SDX90288.1"/>
    <property type="molecule type" value="Genomic_DNA"/>
</dbReference>
<dbReference type="AlphaFoldDB" id="A0A1H3FIU9"/>
<organism evidence="1 2">
    <name type="scientific">Eubacterium barkeri</name>
    <name type="common">Clostridium barkeri</name>
    <dbReference type="NCBI Taxonomy" id="1528"/>
    <lineage>
        <taxon>Bacteria</taxon>
        <taxon>Bacillati</taxon>
        <taxon>Bacillota</taxon>
        <taxon>Clostridia</taxon>
        <taxon>Eubacteriales</taxon>
        <taxon>Eubacteriaceae</taxon>
        <taxon>Eubacterium</taxon>
    </lineage>
</organism>
<gene>
    <name evidence="1" type="ORF">SAMN04488579_11068</name>
</gene>